<dbReference type="GO" id="GO:0005524">
    <property type="term" value="F:ATP binding"/>
    <property type="evidence" value="ECO:0007669"/>
    <property type="project" value="UniProtKB-KW"/>
</dbReference>
<dbReference type="Gene3D" id="3.40.50.300">
    <property type="entry name" value="P-loop containing nucleotide triphosphate hydrolases"/>
    <property type="match status" value="1"/>
</dbReference>
<dbReference type="Proteomes" id="UP000289485">
    <property type="component" value="Unassembled WGS sequence"/>
</dbReference>
<keyword evidence="2 4" id="KW-0067">ATP-binding</keyword>
<feature type="non-terminal residue" evidence="4">
    <location>
        <position position="127"/>
    </location>
</feature>
<feature type="non-terminal residue" evidence="4">
    <location>
        <position position="1"/>
    </location>
</feature>
<name>A0A4Q2FDS5_STROR</name>
<reference evidence="4 5" key="1">
    <citation type="submission" date="2018-05" db="EMBL/GenBank/DDBJ databases">
        <title>Streptococcus from otitis media.</title>
        <authorList>
            <person name="Wayes A.M."/>
            <person name="Jakubovics N.S."/>
        </authorList>
    </citation>
    <scope>NUCLEOTIDE SEQUENCE [LARGE SCALE GENOMIC DNA]</scope>
    <source>
        <strain evidence="4 5">NU43</strain>
    </source>
</reference>
<evidence type="ECO:0000256" key="2">
    <source>
        <dbReference type="ARBA" id="ARBA00022840"/>
    </source>
</evidence>
<evidence type="ECO:0000313" key="4">
    <source>
        <dbReference type="EMBL" id="RXX16369.1"/>
    </source>
</evidence>
<dbReference type="InterPro" id="IPR032781">
    <property type="entry name" value="ABC_tran_Xtn"/>
</dbReference>
<keyword evidence="1" id="KW-0547">Nucleotide-binding</keyword>
<dbReference type="PANTHER" id="PTHR42855:SF2">
    <property type="entry name" value="DRUG RESISTANCE ABC TRANSPORTER,ATP-BINDING PROTEIN"/>
    <property type="match status" value="1"/>
</dbReference>
<evidence type="ECO:0000259" key="3">
    <source>
        <dbReference type="Pfam" id="PF12848"/>
    </source>
</evidence>
<gene>
    <name evidence="4" type="ORF">DF216_10830</name>
</gene>
<dbReference type="InterPro" id="IPR051309">
    <property type="entry name" value="ABCF_ATPase"/>
</dbReference>
<sequence>LLLDEPTNHLDLETTKWLEDYLKYFKGAIIIISHDRYFLDKIVTQIYDVALGDVKRYVGNYEQFITQRDKYYELRMQEYEKQQEEIKRLETFVEKNITRASTSGMAKSRRKTLEKMERIDKPMMDAK</sequence>
<dbReference type="SUPFAM" id="SSF52540">
    <property type="entry name" value="P-loop containing nucleoside triphosphate hydrolases"/>
    <property type="match status" value="1"/>
</dbReference>
<dbReference type="Pfam" id="PF12848">
    <property type="entry name" value="ABC_tran_Xtn"/>
    <property type="match status" value="1"/>
</dbReference>
<comment type="caution">
    <text evidence="4">The sequence shown here is derived from an EMBL/GenBank/DDBJ whole genome shotgun (WGS) entry which is preliminary data.</text>
</comment>
<evidence type="ECO:0000256" key="1">
    <source>
        <dbReference type="ARBA" id="ARBA00022741"/>
    </source>
</evidence>
<dbReference type="AlphaFoldDB" id="A0A4Q2FDS5"/>
<dbReference type="InterPro" id="IPR027417">
    <property type="entry name" value="P-loop_NTPase"/>
</dbReference>
<feature type="domain" description="ABC-transporter extension" evidence="3">
    <location>
        <begin position="49"/>
        <end position="122"/>
    </location>
</feature>
<proteinExistence type="predicted"/>
<dbReference type="PANTHER" id="PTHR42855">
    <property type="entry name" value="ABC TRANSPORTER ATP-BINDING SUBUNIT"/>
    <property type="match status" value="1"/>
</dbReference>
<dbReference type="EMBL" id="QEWJ01000162">
    <property type="protein sequence ID" value="RXX16369.1"/>
    <property type="molecule type" value="Genomic_DNA"/>
</dbReference>
<organism evidence="4 5">
    <name type="scientific">Streptococcus oralis</name>
    <dbReference type="NCBI Taxonomy" id="1303"/>
    <lineage>
        <taxon>Bacteria</taxon>
        <taxon>Bacillati</taxon>
        <taxon>Bacillota</taxon>
        <taxon>Bacilli</taxon>
        <taxon>Lactobacillales</taxon>
        <taxon>Streptococcaceae</taxon>
        <taxon>Streptococcus</taxon>
    </lineage>
</organism>
<accession>A0A4Q2FDS5</accession>
<protein>
    <submittedName>
        <fullName evidence="4">ABC transporter ATP-binding protein</fullName>
    </submittedName>
</protein>
<evidence type="ECO:0000313" key="5">
    <source>
        <dbReference type="Proteomes" id="UP000289485"/>
    </source>
</evidence>